<dbReference type="PANTHER" id="PTHR43791:SF47">
    <property type="entry name" value="MAJOR FACILITATOR SUPERFAMILY (MFS) PROFILE DOMAIN-CONTAINING PROTEIN-RELATED"/>
    <property type="match status" value="1"/>
</dbReference>
<evidence type="ECO:0000313" key="9">
    <source>
        <dbReference type="Proteomes" id="UP001610563"/>
    </source>
</evidence>
<evidence type="ECO:0000256" key="6">
    <source>
        <dbReference type="SAM" id="Phobius"/>
    </source>
</evidence>
<evidence type="ECO:0000256" key="3">
    <source>
        <dbReference type="ARBA" id="ARBA00022692"/>
    </source>
</evidence>
<organism evidence="8 9">
    <name type="scientific">Aspergillus keveii</name>
    <dbReference type="NCBI Taxonomy" id="714993"/>
    <lineage>
        <taxon>Eukaryota</taxon>
        <taxon>Fungi</taxon>
        <taxon>Dikarya</taxon>
        <taxon>Ascomycota</taxon>
        <taxon>Pezizomycotina</taxon>
        <taxon>Eurotiomycetes</taxon>
        <taxon>Eurotiomycetidae</taxon>
        <taxon>Eurotiales</taxon>
        <taxon>Aspergillaceae</taxon>
        <taxon>Aspergillus</taxon>
        <taxon>Aspergillus subgen. Nidulantes</taxon>
    </lineage>
</organism>
<keyword evidence="4 6" id="KW-1133">Transmembrane helix</keyword>
<comment type="subcellular location">
    <subcellularLocation>
        <location evidence="1">Membrane</location>
        <topology evidence="1">Multi-pass membrane protein</topology>
    </subcellularLocation>
</comment>
<evidence type="ECO:0000256" key="5">
    <source>
        <dbReference type="ARBA" id="ARBA00023136"/>
    </source>
</evidence>
<feature type="transmembrane region" description="Helical" evidence="6">
    <location>
        <begin position="172"/>
        <end position="194"/>
    </location>
</feature>
<feature type="transmembrane region" description="Helical" evidence="6">
    <location>
        <begin position="110"/>
        <end position="129"/>
    </location>
</feature>
<keyword evidence="9" id="KW-1185">Reference proteome</keyword>
<keyword evidence="2" id="KW-0813">Transport</keyword>
<dbReference type="SUPFAM" id="SSF103473">
    <property type="entry name" value="MFS general substrate transporter"/>
    <property type="match status" value="1"/>
</dbReference>
<feature type="transmembrane region" description="Helical" evidence="6">
    <location>
        <begin position="206"/>
        <end position="230"/>
    </location>
</feature>
<dbReference type="EMBL" id="JBFTWV010000115">
    <property type="protein sequence ID" value="KAL2786538.1"/>
    <property type="molecule type" value="Genomic_DNA"/>
</dbReference>
<sequence>MADKDANTYHLEEAEQQAVPGTITQDWSESEEKALVKRIDWHVLPVLCVVFALSLLDRTNISSAYIAGMAQDLELTVGARYNIALLLFFVPYALFELPSNLVIRRIGARIWLSGLIIAWGVCVLGMGFVRHWVPLAILRILLGAFEAGLFPGAVFIISSWYRTYETARRVSVFYMASLFASGFGGIIAYGLSLIRVGDGIYRQGWRWIFIIEGAVTIAAGFIAIFTLGQFPEKASWLSSREKQIALTRIANQHGGREYEHITFKQSLVYLMDWKLGVYALQYFICASSVYSLAFFMPIILREGMGFTYALAQVLTSPPYLVAVVLSLLMAWISDRFRVRWVILCTQSVTAIAGLLITLYAVPPGVRYFGTFLAVFGTQANVPATLAYGQNQTAQPVRKGVVSAAMIAVGAAGGVTGSTIFRAQDAPMYLPGMWSTIAMQMLYTVGTFGMSMYLRRQNRLADEGQISALEGVEGFRYAP</sequence>
<dbReference type="InterPro" id="IPR020846">
    <property type="entry name" value="MFS_dom"/>
</dbReference>
<dbReference type="InterPro" id="IPR036259">
    <property type="entry name" value="MFS_trans_sf"/>
</dbReference>
<feature type="transmembrane region" description="Helical" evidence="6">
    <location>
        <begin position="400"/>
        <end position="420"/>
    </location>
</feature>
<evidence type="ECO:0000313" key="8">
    <source>
        <dbReference type="EMBL" id="KAL2786538.1"/>
    </source>
</evidence>
<feature type="transmembrane region" description="Helical" evidence="6">
    <location>
        <begin position="135"/>
        <end position="160"/>
    </location>
</feature>
<dbReference type="Gene3D" id="1.20.1250.20">
    <property type="entry name" value="MFS general substrate transporter like domains"/>
    <property type="match status" value="2"/>
</dbReference>
<feature type="transmembrane region" description="Helical" evidence="6">
    <location>
        <begin position="340"/>
        <end position="361"/>
    </location>
</feature>
<feature type="transmembrane region" description="Helical" evidence="6">
    <location>
        <begin position="367"/>
        <end position="388"/>
    </location>
</feature>
<dbReference type="Pfam" id="PF07690">
    <property type="entry name" value="MFS_1"/>
    <property type="match status" value="1"/>
</dbReference>
<feature type="transmembrane region" description="Helical" evidence="6">
    <location>
        <begin position="306"/>
        <end position="328"/>
    </location>
</feature>
<proteinExistence type="predicted"/>
<dbReference type="PROSITE" id="PS50850">
    <property type="entry name" value="MFS"/>
    <property type="match status" value="1"/>
</dbReference>
<name>A0ABR4FUA0_9EURO</name>
<evidence type="ECO:0000259" key="7">
    <source>
        <dbReference type="PROSITE" id="PS50850"/>
    </source>
</evidence>
<evidence type="ECO:0000256" key="1">
    <source>
        <dbReference type="ARBA" id="ARBA00004141"/>
    </source>
</evidence>
<feature type="transmembrane region" description="Helical" evidence="6">
    <location>
        <begin position="79"/>
        <end position="98"/>
    </location>
</feature>
<evidence type="ECO:0000256" key="2">
    <source>
        <dbReference type="ARBA" id="ARBA00022448"/>
    </source>
</evidence>
<protein>
    <submittedName>
        <fullName evidence="8">Major facilitator superfamily domain-containing protein</fullName>
    </submittedName>
</protein>
<accession>A0ABR4FUA0</accession>
<evidence type="ECO:0000256" key="4">
    <source>
        <dbReference type="ARBA" id="ARBA00022989"/>
    </source>
</evidence>
<reference evidence="8 9" key="1">
    <citation type="submission" date="2024-07" db="EMBL/GenBank/DDBJ databases">
        <title>Section-level genome sequencing and comparative genomics of Aspergillus sections Usti and Cavernicolus.</title>
        <authorList>
            <consortium name="Lawrence Berkeley National Laboratory"/>
            <person name="Nybo J.L."/>
            <person name="Vesth T.C."/>
            <person name="Theobald S."/>
            <person name="Frisvad J.C."/>
            <person name="Larsen T.O."/>
            <person name="Kjaerboelling I."/>
            <person name="Rothschild-Mancinelli K."/>
            <person name="Lyhne E.K."/>
            <person name="Kogle M.E."/>
            <person name="Barry K."/>
            <person name="Clum A."/>
            <person name="Na H."/>
            <person name="Ledsgaard L."/>
            <person name="Lin J."/>
            <person name="Lipzen A."/>
            <person name="Kuo A."/>
            <person name="Riley R."/>
            <person name="Mondo S."/>
            <person name="Labutti K."/>
            <person name="Haridas S."/>
            <person name="Pangalinan J."/>
            <person name="Salamov A.A."/>
            <person name="Simmons B.A."/>
            <person name="Magnuson J.K."/>
            <person name="Chen J."/>
            <person name="Drula E."/>
            <person name="Henrissat B."/>
            <person name="Wiebenga A."/>
            <person name="Lubbers R.J."/>
            <person name="Gomes A.C."/>
            <person name="Makela M.R."/>
            <person name="Stajich J."/>
            <person name="Grigoriev I.V."/>
            <person name="Mortensen U.H."/>
            <person name="De Vries R.P."/>
            <person name="Baker S.E."/>
            <person name="Andersen M.R."/>
        </authorList>
    </citation>
    <scope>NUCLEOTIDE SEQUENCE [LARGE SCALE GENOMIC DNA]</scope>
    <source>
        <strain evidence="8 9">CBS 209.92</strain>
    </source>
</reference>
<comment type="caution">
    <text evidence="8">The sequence shown here is derived from an EMBL/GenBank/DDBJ whole genome shotgun (WGS) entry which is preliminary data.</text>
</comment>
<gene>
    <name evidence="8" type="ORF">BJX66DRAFT_342040</name>
</gene>
<dbReference type="Proteomes" id="UP001610563">
    <property type="component" value="Unassembled WGS sequence"/>
</dbReference>
<keyword evidence="3 6" id="KW-0812">Transmembrane</keyword>
<dbReference type="PANTHER" id="PTHR43791">
    <property type="entry name" value="PERMEASE-RELATED"/>
    <property type="match status" value="1"/>
</dbReference>
<keyword evidence="5 6" id="KW-0472">Membrane</keyword>
<feature type="transmembrane region" description="Helical" evidence="6">
    <location>
        <begin position="275"/>
        <end position="300"/>
    </location>
</feature>
<feature type="transmembrane region" description="Helical" evidence="6">
    <location>
        <begin position="432"/>
        <end position="453"/>
    </location>
</feature>
<feature type="domain" description="Major facilitator superfamily (MFS) profile" evidence="7">
    <location>
        <begin position="43"/>
        <end position="458"/>
    </location>
</feature>
<dbReference type="InterPro" id="IPR011701">
    <property type="entry name" value="MFS"/>
</dbReference>
<feature type="transmembrane region" description="Helical" evidence="6">
    <location>
        <begin position="43"/>
        <end position="67"/>
    </location>
</feature>